<name>A0A2W5SZ86_9BACT</name>
<organism evidence="2 3">
    <name type="scientific">Archangium gephyra</name>
    <dbReference type="NCBI Taxonomy" id="48"/>
    <lineage>
        <taxon>Bacteria</taxon>
        <taxon>Pseudomonadati</taxon>
        <taxon>Myxococcota</taxon>
        <taxon>Myxococcia</taxon>
        <taxon>Myxococcales</taxon>
        <taxon>Cystobacterineae</taxon>
        <taxon>Archangiaceae</taxon>
        <taxon>Archangium</taxon>
    </lineage>
</organism>
<gene>
    <name evidence="2" type="ORF">DI536_28900</name>
</gene>
<feature type="compositionally biased region" description="Low complexity" evidence="1">
    <location>
        <begin position="1"/>
        <end position="12"/>
    </location>
</feature>
<dbReference type="AlphaFoldDB" id="A0A2W5SZ86"/>
<proteinExistence type="predicted"/>
<dbReference type="Gene3D" id="4.10.410.40">
    <property type="match status" value="1"/>
</dbReference>
<dbReference type="InterPro" id="IPR032495">
    <property type="entry name" value="Phage_TTP_11"/>
</dbReference>
<sequence>MTTQAKTTKGTTISIGNDDGPTETFDEIGEVTNFQMPGITVQSIEVTHLKSTAIERIAGLADGDTVQFDVNFIASDAQQQELFTLAAAGTKRNFEINLNDHVTTPTKATFEAFVQNLPGPGGGPNEAVKISGITLQVSGPVTRQFAPA</sequence>
<feature type="region of interest" description="Disordered" evidence="1">
    <location>
        <begin position="1"/>
        <end position="22"/>
    </location>
</feature>
<evidence type="ECO:0000313" key="3">
    <source>
        <dbReference type="Proteomes" id="UP000249061"/>
    </source>
</evidence>
<evidence type="ECO:0000313" key="2">
    <source>
        <dbReference type="EMBL" id="PZR07077.1"/>
    </source>
</evidence>
<dbReference type="EMBL" id="QFQP01000034">
    <property type="protein sequence ID" value="PZR07077.1"/>
    <property type="molecule type" value="Genomic_DNA"/>
</dbReference>
<dbReference type="Proteomes" id="UP000249061">
    <property type="component" value="Unassembled WGS sequence"/>
</dbReference>
<accession>A0A2W5SZ86</accession>
<comment type="caution">
    <text evidence="2">The sequence shown here is derived from an EMBL/GenBank/DDBJ whole genome shotgun (WGS) entry which is preliminary data.</text>
</comment>
<dbReference type="Pfam" id="PF16460">
    <property type="entry name" value="Phage_TTP_11"/>
    <property type="match status" value="1"/>
</dbReference>
<protein>
    <submittedName>
        <fullName evidence="2">Uncharacterized protein</fullName>
    </submittedName>
</protein>
<evidence type="ECO:0000256" key="1">
    <source>
        <dbReference type="SAM" id="MobiDB-lite"/>
    </source>
</evidence>
<reference evidence="2 3" key="1">
    <citation type="submission" date="2017-08" db="EMBL/GenBank/DDBJ databases">
        <title>Infants hospitalized years apart are colonized by the same room-sourced microbial strains.</title>
        <authorList>
            <person name="Brooks B."/>
            <person name="Olm M.R."/>
            <person name="Firek B.A."/>
            <person name="Baker R."/>
            <person name="Thomas B.C."/>
            <person name="Morowitz M.J."/>
            <person name="Banfield J.F."/>
        </authorList>
    </citation>
    <scope>NUCLEOTIDE SEQUENCE [LARGE SCALE GENOMIC DNA]</scope>
    <source>
        <strain evidence="2">S2_003_000_R2_14</strain>
    </source>
</reference>